<feature type="transmembrane region" description="Helical" evidence="1">
    <location>
        <begin position="12"/>
        <end position="35"/>
    </location>
</feature>
<sequence>MKPIIFRQINRKVGLIAALVYLVMAFGLLFGLVGFGKVVNFVNSMGESSGGTKALGLAVGIAFVVPVFFIARLVYPKLEVSIEGQNLIINKNGSPLHQININSIASMAMNKPNINSLNLYSQDGGLIFGFQPFANNTALPTLVKAISGVKKFKATQGQKSIFGGKVTTTDYHQ</sequence>
<protein>
    <submittedName>
        <fullName evidence="2">Uncharacterized protein</fullName>
    </submittedName>
</protein>
<reference evidence="2 3" key="1">
    <citation type="submission" date="2024-01" db="EMBL/GenBank/DDBJ databases">
        <title>Pedobacter sp. nov., isolated from fresh soil.</title>
        <authorList>
            <person name="Le N.T.T."/>
        </authorList>
    </citation>
    <scope>NUCLEOTIDE SEQUENCE [LARGE SCALE GENOMIC DNA]</scope>
    <source>
        <strain evidence="2 3">KR3-3</strain>
    </source>
</reference>
<evidence type="ECO:0000256" key="1">
    <source>
        <dbReference type="SAM" id="Phobius"/>
    </source>
</evidence>
<gene>
    <name evidence="2" type="ORF">VRU48_18275</name>
</gene>
<dbReference type="RefSeq" id="WP_330109364.1">
    <property type="nucleotide sequence ID" value="NZ_JAZDQT010000003.1"/>
</dbReference>
<accession>A0ABU7IC66</accession>
<evidence type="ECO:0000313" key="2">
    <source>
        <dbReference type="EMBL" id="MEE1947078.1"/>
    </source>
</evidence>
<proteinExistence type="predicted"/>
<keyword evidence="1" id="KW-1133">Transmembrane helix</keyword>
<name>A0ABU7IC66_9SPHI</name>
<keyword evidence="3" id="KW-1185">Reference proteome</keyword>
<keyword evidence="1" id="KW-0812">Transmembrane</keyword>
<keyword evidence="1" id="KW-0472">Membrane</keyword>
<organism evidence="2 3">
    <name type="scientific">Pedobacter albus</name>
    <dbReference type="NCBI Taxonomy" id="3113905"/>
    <lineage>
        <taxon>Bacteria</taxon>
        <taxon>Pseudomonadati</taxon>
        <taxon>Bacteroidota</taxon>
        <taxon>Sphingobacteriia</taxon>
        <taxon>Sphingobacteriales</taxon>
        <taxon>Sphingobacteriaceae</taxon>
        <taxon>Pedobacter</taxon>
    </lineage>
</organism>
<dbReference type="EMBL" id="JAZDQT010000003">
    <property type="protein sequence ID" value="MEE1947078.1"/>
    <property type="molecule type" value="Genomic_DNA"/>
</dbReference>
<feature type="transmembrane region" description="Helical" evidence="1">
    <location>
        <begin position="55"/>
        <end position="75"/>
    </location>
</feature>
<dbReference type="Proteomes" id="UP001336835">
    <property type="component" value="Unassembled WGS sequence"/>
</dbReference>
<evidence type="ECO:0000313" key="3">
    <source>
        <dbReference type="Proteomes" id="UP001336835"/>
    </source>
</evidence>
<comment type="caution">
    <text evidence="2">The sequence shown here is derived from an EMBL/GenBank/DDBJ whole genome shotgun (WGS) entry which is preliminary data.</text>
</comment>